<feature type="domain" description="SLH" evidence="4">
    <location>
        <begin position="1925"/>
        <end position="1988"/>
    </location>
</feature>
<proteinExistence type="predicted"/>
<evidence type="ECO:0000313" key="6">
    <source>
        <dbReference type="Proteomes" id="UP001575622"/>
    </source>
</evidence>
<dbReference type="InterPro" id="IPR025883">
    <property type="entry name" value="Cadherin-like_domain"/>
</dbReference>
<name>A0ABV4V226_9BACL</name>
<evidence type="ECO:0000313" key="5">
    <source>
        <dbReference type="EMBL" id="MFB0843462.1"/>
    </source>
</evidence>
<dbReference type="EMBL" id="JBHDLN010000006">
    <property type="protein sequence ID" value="MFB0843462.1"/>
    <property type="molecule type" value="Genomic_DNA"/>
</dbReference>
<dbReference type="InterPro" id="IPR044016">
    <property type="entry name" value="Big_13"/>
</dbReference>
<dbReference type="InterPro" id="IPR015915">
    <property type="entry name" value="Kelch-typ_b-propeller"/>
</dbReference>
<dbReference type="PANTHER" id="PTHR45632">
    <property type="entry name" value="LD33804P"/>
    <property type="match status" value="1"/>
</dbReference>
<gene>
    <name evidence="5" type="ORF">ACEU3E_14880</name>
</gene>
<dbReference type="PROSITE" id="PS51272">
    <property type="entry name" value="SLH"/>
    <property type="match status" value="3"/>
</dbReference>
<dbReference type="PANTHER" id="PTHR45632:SF3">
    <property type="entry name" value="KELCH-LIKE PROTEIN 32"/>
    <property type="match status" value="1"/>
</dbReference>
<dbReference type="SMART" id="SM00612">
    <property type="entry name" value="Kelch"/>
    <property type="match status" value="4"/>
</dbReference>
<dbReference type="Pfam" id="PF00395">
    <property type="entry name" value="SLH"/>
    <property type="match status" value="3"/>
</dbReference>
<dbReference type="Gene3D" id="2.120.10.80">
    <property type="entry name" value="Kelch-type beta propeller"/>
    <property type="match status" value="2"/>
</dbReference>
<feature type="domain" description="SLH" evidence="4">
    <location>
        <begin position="1860"/>
        <end position="1923"/>
    </location>
</feature>
<evidence type="ECO:0000259" key="4">
    <source>
        <dbReference type="PROSITE" id="PS51272"/>
    </source>
</evidence>
<comment type="caution">
    <text evidence="5">The sequence shown here is derived from an EMBL/GenBank/DDBJ whole genome shotgun (WGS) entry which is preliminary data.</text>
</comment>
<feature type="region of interest" description="Disordered" evidence="3">
    <location>
        <begin position="1803"/>
        <end position="1853"/>
    </location>
</feature>
<dbReference type="InterPro" id="IPR058094">
    <property type="entry name" value="Ig-like_OmpL47-like"/>
</dbReference>
<dbReference type="Proteomes" id="UP001575622">
    <property type="component" value="Unassembled WGS sequence"/>
</dbReference>
<evidence type="ECO:0000256" key="1">
    <source>
        <dbReference type="ARBA" id="ARBA00022441"/>
    </source>
</evidence>
<dbReference type="Pfam" id="PF01344">
    <property type="entry name" value="Kelch_1"/>
    <property type="match status" value="1"/>
</dbReference>
<reference evidence="5 6" key="1">
    <citation type="submission" date="2024-09" db="EMBL/GenBank/DDBJ databases">
        <authorList>
            <person name="Makale K.P.P."/>
            <person name="Makhzoum A."/>
            <person name="Rantong G."/>
            <person name="Rahube T.O."/>
        </authorList>
    </citation>
    <scope>NUCLEOTIDE SEQUENCE [LARGE SCALE GENOMIC DNA]</scope>
    <source>
        <strain evidence="5 6">KM_D13</strain>
    </source>
</reference>
<organism evidence="5 6">
    <name type="scientific">Paenibacillus oleatilyticus</name>
    <dbReference type="NCBI Taxonomy" id="2594886"/>
    <lineage>
        <taxon>Bacteria</taxon>
        <taxon>Bacillati</taxon>
        <taxon>Bacillota</taxon>
        <taxon>Bacilli</taxon>
        <taxon>Bacillales</taxon>
        <taxon>Paenibacillaceae</taxon>
        <taxon>Paenibacillus</taxon>
    </lineage>
</organism>
<dbReference type="Gene3D" id="2.60.40.10">
    <property type="entry name" value="Immunoglobulins"/>
    <property type="match status" value="5"/>
</dbReference>
<evidence type="ECO:0000256" key="3">
    <source>
        <dbReference type="SAM" id="MobiDB-lite"/>
    </source>
</evidence>
<keyword evidence="1" id="KW-0880">Kelch repeat</keyword>
<dbReference type="Pfam" id="PF19077">
    <property type="entry name" value="Big_13"/>
    <property type="match status" value="5"/>
</dbReference>
<keyword evidence="6" id="KW-1185">Reference proteome</keyword>
<accession>A0ABV4V226</accession>
<dbReference type="RefSeq" id="WP_373952275.1">
    <property type="nucleotide sequence ID" value="NZ_JBHDLN010000006.1"/>
</dbReference>
<sequence length="2046" mass="210176">MSVLAGGGQLAHAAVMMEQLPDSANLPENISGVTSSLVQSGNRIMVTGGQKANSSTFARYSYTFNPTDRSWTSLAPPLQLSYHKQSMLKDGRVLVTGGSKFVPGTGYVYNNVAKIYSPYSNTWSDGASLPVGSIFGNTQGTLLDGRVLIVGGANEIWSGADRSTMYNQAYLYDPGMNRWEEAAPYPYPIYDAAQSTLKDGRVLVTGGQSHYVYRFDGYLYDPSNNTWTKAGNLPFEGDTFFRHAQVTLPNGKVLVMGKKYFYIYDPATNQWTKDTATIRQLTNAQLSVFGNDVYAMGGYDENWETNVNVYKLTFDFTPPTAPAISGPGPEWSTQDVTAVITPGTDADSGVARTEYSLSGATTLGWTPYNDGDKITITNDGQTTISARTIDLSGNISPIATAVVKIDRTAPTQPAVKLSAASWTASDVAVTITSGTDNGGSGVNRTEFSLSGATTLAWTTYTGLVTITAEGQTTVSARTIDNAGNISSVGTAVVSIDKTAPTAPAVIPATSQWTSAANVAVTITGGTDSGGSGVNRTEYRLTGATMLGWTTYTGPLSIAADGQTTVSARTVDNAGNTSVIASTVVKIDRTAPTAPSLSASAGSWTDSDVTVTITGGTDSGGSGVNRTEYSLTGATTLAWTAYTDPVTITAEGQTTVSTRTIDNVGNISVTASTVVKIDRTAPTGPTLSASAGSWTNSDVTVTITGGTDSGGSGVNRTEYSLSGATTLAWTAYTGPVTITAEGQTTVSARTVDNVGNMSSTNTVVVKVDKTAPTVPTVSPATLQWTSAPNVAVTITGGTDSGGSGVNRTEYSLTGATTLAWTTYTGPLAITAEGQTTVSARTIDNAGNISPIASAIVKIDRTAPTAPALSSSAGSWTNADVTVTIAGGTDSGGSGVNRTEYSLSGATTLAWTAYAGPVTITAEGQTTVSARTIDNAGNTSVIAWTVVRIDRTPPAAPIITAPLAGAVLPNNKPTVTGTTEANATVNVTLDGGASSTVTADGSGRWSYTPAAALADGVHKVKAVAKDAAGNESPASAEISFTIDTQPPAPPVIGTPVNGAWINSRRPVITGQAEAGATIALYLDAAPAGMTTADGSGTWTYPWPTDLADGAHSLKATAADAAGNVSQASAVVSFTVDTQAPAAPVILTPADGAITGSNRPMISGTAEAGAVLIIDLDGTETAAGTANAGGNWSYSLPDALTDGGHAIKVRAKDAAGNISPASATVHFTVDTEAPAAPVILAPADGTATKQSKPVIRGTAEAYATVYVVVNGSPAGTVMANAGGNWTFIPPIVFVDGIYTVRATAADAAGNTSPPSAEIRFTVDTLAPPAPVVTSPANGAVTNRSKPAIAGTAEASVTVSVYLDEVPLAETAADASGRWSYTLADSLAVGTHAVKAQATDAAGNSGPFSASHTFTVVSDNAVLHTLQLSDVTLNETVTGTTYRYTAQVPYSVTATTVTAVPVDGNASVLVLQDGEAVSGPLRLRVGAQTITIQVTAQDGTTVQLYNVLVTRLPSSEVQLSELTLSHAALAPEFQGGTTRYTATVTNDVYALTVRAKAASSEASIRINGQSFAYGEAVLPVELQVGANPITVAVTAQDGVTTQSYTVMVHRKPSSNVLLNGLLLSEGTLSPAFDSGIVHYEAAVEHGVTSMTVTASVYDRNALLTVNGREVASHQPSQPVELQVGVNRLTIMVTAQDRVSTQAYTVGVTRKPSTNAGLSGLRLTGAALSPAFDSEVTAYEASVGHSIDSTAVTASVYDPNARLSINGKVTLSGEASAPIALQVGATTIRITITAPDGQTVRSYTVRVHREAAPEQPSDSSSGGNAGGGGPAPAEEPKVPQKPAVPDQQPAVPDKPAGSSAACVPVAKVRFTDMSGHWAESSVSEASGCGIVDGFDDGTFRPNDPVTRVQFIAMLVRTKGFDKSGTTVPASAAFVDQEAIPPWAAEAVSMAVQHGIVDGYEDGSFRPDAQVTRAEMTAMTARASNLQAGPEAELSMFTDASDIPVWAKGYIAAARQHGFIQGRENGRFAPQEHTTRAEAAVLLLRWARSADQ</sequence>
<keyword evidence="2" id="KW-0677">Repeat</keyword>
<dbReference type="Pfam" id="PF12733">
    <property type="entry name" value="Cadherin-like"/>
    <property type="match status" value="4"/>
</dbReference>
<evidence type="ECO:0000256" key="2">
    <source>
        <dbReference type="ARBA" id="ARBA00022737"/>
    </source>
</evidence>
<dbReference type="SUPFAM" id="SSF117281">
    <property type="entry name" value="Kelch motif"/>
    <property type="match status" value="1"/>
</dbReference>
<dbReference type="NCBIfam" id="NF047446">
    <property type="entry name" value="barrel_OmpL47"/>
    <property type="match status" value="7"/>
</dbReference>
<dbReference type="InterPro" id="IPR001119">
    <property type="entry name" value="SLH_dom"/>
</dbReference>
<dbReference type="NCBIfam" id="NF033510">
    <property type="entry name" value="Ca_tandemer"/>
    <property type="match status" value="5"/>
</dbReference>
<dbReference type="InterPro" id="IPR006652">
    <property type="entry name" value="Kelch_1"/>
</dbReference>
<dbReference type="InterPro" id="IPR013783">
    <property type="entry name" value="Ig-like_fold"/>
</dbReference>
<protein>
    <submittedName>
        <fullName evidence="5">OmpL47-type beta-barrel domain-containing protein</fullName>
    </submittedName>
</protein>
<feature type="domain" description="SLH" evidence="4">
    <location>
        <begin position="1991"/>
        <end position="2046"/>
    </location>
</feature>